<protein>
    <recommendedName>
        <fullName evidence="1">4Fe-4S Wbl-type domain-containing protein</fullName>
    </recommendedName>
</protein>
<gene>
    <name evidence="2" type="ORF">Cco03nite_09250</name>
</gene>
<organism evidence="2 3">
    <name type="scientific">Catellatospora coxensis</name>
    <dbReference type="NCBI Taxonomy" id="310354"/>
    <lineage>
        <taxon>Bacteria</taxon>
        <taxon>Bacillati</taxon>
        <taxon>Actinomycetota</taxon>
        <taxon>Actinomycetes</taxon>
        <taxon>Micromonosporales</taxon>
        <taxon>Micromonosporaceae</taxon>
        <taxon>Catellatospora</taxon>
    </lineage>
</organism>
<feature type="domain" description="4Fe-4S Wbl-type" evidence="1">
    <location>
        <begin position="17"/>
        <end position="73"/>
    </location>
</feature>
<evidence type="ECO:0000313" key="2">
    <source>
        <dbReference type="EMBL" id="GIG04225.1"/>
    </source>
</evidence>
<name>A0A8J3KY59_9ACTN</name>
<comment type="caution">
    <text evidence="2">The sequence shown here is derived from an EMBL/GenBank/DDBJ whole genome shotgun (WGS) entry which is preliminary data.</text>
</comment>
<dbReference type="PROSITE" id="PS51674">
    <property type="entry name" value="4FE4S_WBL"/>
    <property type="match status" value="1"/>
</dbReference>
<sequence>MTSTTTRARTDWWTEARCIGLDPDWWTESRGMWAQAVARCIACPVRSACFNDAVAREDVGVVRGGAWFTVSRHHWRITSLVCRRCAVRPVAFNRRTVSRLCALCSDGRRRKHLVTDGRVTGTPRLPHSGVPNR</sequence>
<evidence type="ECO:0000313" key="3">
    <source>
        <dbReference type="Proteomes" id="UP000630887"/>
    </source>
</evidence>
<dbReference type="EMBL" id="BONI01000005">
    <property type="protein sequence ID" value="GIG04225.1"/>
    <property type="molecule type" value="Genomic_DNA"/>
</dbReference>
<dbReference type="AlphaFoldDB" id="A0A8J3KY59"/>
<keyword evidence="3" id="KW-1185">Reference proteome</keyword>
<dbReference type="Proteomes" id="UP000630887">
    <property type="component" value="Unassembled WGS sequence"/>
</dbReference>
<accession>A0A8J3KY59</accession>
<dbReference type="RefSeq" id="WP_203688788.1">
    <property type="nucleotide sequence ID" value="NZ_BAAALC010000103.1"/>
</dbReference>
<evidence type="ECO:0000259" key="1">
    <source>
        <dbReference type="PROSITE" id="PS51674"/>
    </source>
</evidence>
<dbReference type="Pfam" id="PF02467">
    <property type="entry name" value="Whib"/>
    <property type="match status" value="1"/>
</dbReference>
<dbReference type="InterPro" id="IPR034768">
    <property type="entry name" value="4FE4S_WBL"/>
</dbReference>
<proteinExistence type="predicted"/>
<reference evidence="2 3" key="1">
    <citation type="submission" date="2021-01" db="EMBL/GenBank/DDBJ databases">
        <title>Whole genome shotgun sequence of Catellatospora coxensis NBRC 107359.</title>
        <authorList>
            <person name="Komaki H."/>
            <person name="Tamura T."/>
        </authorList>
    </citation>
    <scope>NUCLEOTIDE SEQUENCE [LARGE SCALE GENOMIC DNA]</scope>
    <source>
        <strain evidence="2 3">NBRC 107359</strain>
    </source>
</reference>